<dbReference type="EMBL" id="CAEZTD010000069">
    <property type="protein sequence ID" value="CAB4564256.1"/>
    <property type="molecule type" value="Genomic_DNA"/>
</dbReference>
<gene>
    <name evidence="1" type="ORF">UFOPK1591_00931</name>
</gene>
<name>A0A6J6DLL4_9ZZZZ</name>
<dbReference type="AlphaFoldDB" id="A0A6J6DLL4"/>
<sequence>MIIDSQELKAARDRLVRVQGQIGGIVRMIDDGRDCTELLTQLAAANTALSRAGFEIVATGMAHCADEPRDGANRAALEKAFMSLA</sequence>
<protein>
    <submittedName>
        <fullName evidence="1">Unannotated protein</fullName>
    </submittedName>
</protein>
<dbReference type="CDD" id="cd10148">
    <property type="entry name" value="CsoR-like_DUF156"/>
    <property type="match status" value="1"/>
</dbReference>
<dbReference type="PANTHER" id="PTHR33677">
    <property type="entry name" value="TRANSCRIPTIONAL REPRESSOR FRMR-RELATED"/>
    <property type="match status" value="1"/>
</dbReference>
<dbReference type="PANTHER" id="PTHR33677:SF5">
    <property type="entry name" value="TRANSCRIPTIONAL REPRESSOR FRMR"/>
    <property type="match status" value="1"/>
</dbReference>
<evidence type="ECO:0000313" key="1">
    <source>
        <dbReference type="EMBL" id="CAB4564256.1"/>
    </source>
</evidence>
<proteinExistence type="predicted"/>
<accession>A0A6J6DLL4</accession>
<reference evidence="1" key="1">
    <citation type="submission" date="2020-05" db="EMBL/GenBank/DDBJ databases">
        <authorList>
            <person name="Chiriac C."/>
            <person name="Salcher M."/>
            <person name="Ghai R."/>
            <person name="Kavagutti S V."/>
        </authorList>
    </citation>
    <scope>NUCLEOTIDE SEQUENCE</scope>
</reference>
<dbReference type="InterPro" id="IPR003735">
    <property type="entry name" value="Metal_Tscrpt_repr"/>
</dbReference>
<dbReference type="GO" id="GO:0046872">
    <property type="term" value="F:metal ion binding"/>
    <property type="evidence" value="ECO:0007669"/>
    <property type="project" value="InterPro"/>
</dbReference>
<dbReference type="GO" id="GO:0006355">
    <property type="term" value="P:regulation of DNA-templated transcription"/>
    <property type="evidence" value="ECO:0007669"/>
    <property type="project" value="InterPro"/>
</dbReference>
<dbReference type="Gene3D" id="1.20.58.1000">
    <property type="entry name" value="Metal-sensitive repressor, helix protomer"/>
    <property type="match status" value="1"/>
</dbReference>
<dbReference type="InterPro" id="IPR038390">
    <property type="entry name" value="Metal_Tscrpt_repr_sf"/>
</dbReference>
<dbReference type="GO" id="GO:0003677">
    <property type="term" value="F:DNA binding"/>
    <property type="evidence" value="ECO:0007669"/>
    <property type="project" value="InterPro"/>
</dbReference>
<organism evidence="1">
    <name type="scientific">freshwater metagenome</name>
    <dbReference type="NCBI Taxonomy" id="449393"/>
    <lineage>
        <taxon>unclassified sequences</taxon>
        <taxon>metagenomes</taxon>
        <taxon>ecological metagenomes</taxon>
    </lineage>
</organism>
<dbReference type="Pfam" id="PF02583">
    <property type="entry name" value="Trns_repr_metal"/>
    <property type="match status" value="1"/>
</dbReference>